<evidence type="ECO:0000313" key="1">
    <source>
        <dbReference type="EMBL" id="GAL75883.1"/>
    </source>
</evidence>
<sequence>MLFGFLAFAQNPEISLKSNENGHVLLVENELYYQWDELGLFSYWHQF</sequence>
<dbReference type="AlphaFoldDB" id="A0A090WI31"/>
<dbReference type="EMBL" id="BBNT01000007">
    <property type="protein sequence ID" value="GAL75883.1"/>
    <property type="molecule type" value="Genomic_DNA"/>
</dbReference>
<gene>
    <name evidence="1" type="ORF">JCM19275_107</name>
</gene>
<comment type="caution">
    <text evidence="1">The sequence shown here is derived from an EMBL/GenBank/DDBJ whole genome shotgun (WGS) entry which is preliminary data.</text>
</comment>
<accession>A0A090WI31</accession>
<protein>
    <submittedName>
        <fullName evidence="1">Uncharacterized protein</fullName>
    </submittedName>
</protein>
<dbReference type="Proteomes" id="UP000029647">
    <property type="component" value="Unassembled WGS sequence"/>
</dbReference>
<proteinExistence type="predicted"/>
<reference evidence="1 2" key="1">
    <citation type="journal article" date="2014" name="Genome Announc.">
        <title>Draft Genome Sequences of Marine Flavobacterium Nonlabens Strains NR17, NR24, NR27, NR32, NR33, and Ara13.</title>
        <authorList>
            <person name="Nakanishi M."/>
            <person name="Meirelles P."/>
            <person name="Suzuki R."/>
            <person name="Takatani N."/>
            <person name="Mino S."/>
            <person name="Suda W."/>
            <person name="Oshima K."/>
            <person name="Hattori M."/>
            <person name="Ohkuma M."/>
            <person name="Hosokawa M."/>
            <person name="Miyashita K."/>
            <person name="Thompson F.L."/>
            <person name="Niwa A."/>
            <person name="Sawabe T."/>
            <person name="Sawabe T."/>
        </authorList>
    </citation>
    <scope>NUCLEOTIDE SEQUENCE [LARGE SCALE GENOMIC DNA]</scope>
    <source>
        <strain evidence="2">JCM19275</strain>
    </source>
</reference>
<name>A0A090WI31_NONUL</name>
<evidence type="ECO:0000313" key="2">
    <source>
        <dbReference type="Proteomes" id="UP000029647"/>
    </source>
</evidence>
<organism evidence="1 2">
    <name type="scientific">Nonlabens ulvanivorans</name>
    <name type="common">Persicivirga ulvanivorans</name>
    <dbReference type="NCBI Taxonomy" id="906888"/>
    <lineage>
        <taxon>Bacteria</taxon>
        <taxon>Pseudomonadati</taxon>
        <taxon>Bacteroidota</taxon>
        <taxon>Flavobacteriia</taxon>
        <taxon>Flavobacteriales</taxon>
        <taxon>Flavobacteriaceae</taxon>
        <taxon>Nonlabens</taxon>
    </lineage>
</organism>